<sequence>MTECSVKSSNHAQTILLSPRSFPLPFLLCTQHDFLRPPHPYFLIWDPITVNAGRTQRPRRREHLVPQDTGIQLGRVGKSRKSKESQGDHYGPDSQSSWHGFAHQHPSIDSAFSQCSQDTHVIEKYPSGRGGEARPYHEELRLSKVTRLERKIAALWGISWKDGKRQANPSQILRRQDHQVCHAGQPARISQSVRSGRSE</sequence>
<feature type="region of interest" description="Disordered" evidence="1">
    <location>
        <begin position="55"/>
        <end position="103"/>
    </location>
</feature>
<accession>A0ABR4LLT1</accession>
<evidence type="ECO:0000256" key="1">
    <source>
        <dbReference type="SAM" id="MobiDB-lite"/>
    </source>
</evidence>
<feature type="compositionally biased region" description="Polar residues" evidence="1">
    <location>
        <begin position="188"/>
        <end position="199"/>
    </location>
</feature>
<dbReference type="RefSeq" id="XP_070884482.1">
    <property type="nucleotide sequence ID" value="XM_071025135.1"/>
</dbReference>
<protein>
    <submittedName>
        <fullName evidence="2">Uncharacterized protein</fullName>
    </submittedName>
</protein>
<keyword evidence="3" id="KW-1185">Reference proteome</keyword>
<evidence type="ECO:0000313" key="3">
    <source>
        <dbReference type="Proteomes" id="UP001610432"/>
    </source>
</evidence>
<comment type="caution">
    <text evidence="2">The sequence shown here is derived from an EMBL/GenBank/DDBJ whole genome shotgun (WGS) entry which is preliminary data.</text>
</comment>
<feature type="region of interest" description="Disordered" evidence="1">
    <location>
        <begin position="177"/>
        <end position="199"/>
    </location>
</feature>
<evidence type="ECO:0000313" key="2">
    <source>
        <dbReference type="EMBL" id="KAL2865503.1"/>
    </source>
</evidence>
<dbReference type="Proteomes" id="UP001610432">
    <property type="component" value="Unassembled WGS sequence"/>
</dbReference>
<organism evidence="2 3">
    <name type="scientific">Aspergillus lucknowensis</name>
    <dbReference type="NCBI Taxonomy" id="176173"/>
    <lineage>
        <taxon>Eukaryota</taxon>
        <taxon>Fungi</taxon>
        <taxon>Dikarya</taxon>
        <taxon>Ascomycota</taxon>
        <taxon>Pezizomycotina</taxon>
        <taxon>Eurotiomycetes</taxon>
        <taxon>Eurotiomycetidae</taxon>
        <taxon>Eurotiales</taxon>
        <taxon>Aspergillaceae</taxon>
        <taxon>Aspergillus</taxon>
        <taxon>Aspergillus subgen. Nidulantes</taxon>
    </lineage>
</organism>
<name>A0ABR4LLT1_9EURO</name>
<proteinExistence type="predicted"/>
<feature type="compositionally biased region" description="Basic and acidic residues" evidence="1">
    <location>
        <begin position="82"/>
        <end position="91"/>
    </location>
</feature>
<dbReference type="GeneID" id="98140207"/>
<dbReference type="EMBL" id="JBFXLQ010000031">
    <property type="protein sequence ID" value="KAL2865503.1"/>
    <property type="molecule type" value="Genomic_DNA"/>
</dbReference>
<gene>
    <name evidence="2" type="ORF">BJX67DRAFT_175915</name>
</gene>
<reference evidence="2 3" key="1">
    <citation type="submission" date="2024-07" db="EMBL/GenBank/DDBJ databases">
        <title>Section-level genome sequencing and comparative genomics of Aspergillus sections Usti and Cavernicolus.</title>
        <authorList>
            <consortium name="Lawrence Berkeley National Laboratory"/>
            <person name="Nybo J.L."/>
            <person name="Vesth T.C."/>
            <person name="Theobald S."/>
            <person name="Frisvad J.C."/>
            <person name="Larsen T.O."/>
            <person name="Kjaerboelling I."/>
            <person name="Rothschild-Mancinelli K."/>
            <person name="Lyhne E.K."/>
            <person name="Kogle M.E."/>
            <person name="Barry K."/>
            <person name="Clum A."/>
            <person name="Na H."/>
            <person name="Ledsgaard L."/>
            <person name="Lin J."/>
            <person name="Lipzen A."/>
            <person name="Kuo A."/>
            <person name="Riley R."/>
            <person name="Mondo S."/>
            <person name="Labutti K."/>
            <person name="Haridas S."/>
            <person name="Pangalinan J."/>
            <person name="Salamov A.A."/>
            <person name="Simmons B.A."/>
            <person name="Magnuson J.K."/>
            <person name="Chen J."/>
            <person name="Drula E."/>
            <person name="Henrissat B."/>
            <person name="Wiebenga A."/>
            <person name="Lubbers R.J."/>
            <person name="Gomes A.C."/>
            <person name="Macurrencykelacurrency M.R."/>
            <person name="Stajich J."/>
            <person name="Grigoriev I.V."/>
            <person name="Mortensen U.H."/>
            <person name="De Vries R.P."/>
            <person name="Baker S.E."/>
            <person name="Andersen M.R."/>
        </authorList>
    </citation>
    <scope>NUCLEOTIDE SEQUENCE [LARGE SCALE GENOMIC DNA]</scope>
    <source>
        <strain evidence="2 3">CBS 449.75</strain>
    </source>
</reference>